<name>A0A2T0U4G7_9SPHI</name>
<sequence>MKIEVFAALKNYFSKEFEITEQLETVADLRQHLKNINPSSSQLINMCRFVVQEDLVTDAHPLLSNDHVVVLPPSSGG</sequence>
<dbReference type="OrthoDB" id="894155at2"/>
<proteinExistence type="predicted"/>
<dbReference type="EMBL" id="PVTH01000005">
    <property type="protein sequence ID" value="PRY52811.1"/>
    <property type="molecule type" value="Genomic_DNA"/>
</dbReference>
<dbReference type="InterPro" id="IPR016155">
    <property type="entry name" value="Mopterin_synth/thiamin_S_b"/>
</dbReference>
<dbReference type="Pfam" id="PF02597">
    <property type="entry name" value="ThiS"/>
    <property type="match status" value="1"/>
</dbReference>
<dbReference type="Gene3D" id="3.10.20.30">
    <property type="match status" value="1"/>
</dbReference>
<keyword evidence="2" id="KW-1185">Reference proteome</keyword>
<dbReference type="RefSeq" id="WP_106293214.1">
    <property type="nucleotide sequence ID" value="NZ_PVTH01000005.1"/>
</dbReference>
<protein>
    <submittedName>
        <fullName evidence="1">Molybdopterin converting factor small subunit</fullName>
    </submittedName>
</protein>
<gene>
    <name evidence="1" type="ORF">B0I27_105280</name>
</gene>
<dbReference type="AlphaFoldDB" id="A0A2T0U4G7"/>
<evidence type="ECO:0000313" key="1">
    <source>
        <dbReference type="EMBL" id="PRY52811.1"/>
    </source>
</evidence>
<dbReference type="InterPro" id="IPR003749">
    <property type="entry name" value="ThiS/MoaD-like"/>
</dbReference>
<dbReference type="Proteomes" id="UP000238034">
    <property type="component" value="Unassembled WGS sequence"/>
</dbReference>
<accession>A0A2T0U4G7</accession>
<dbReference type="SUPFAM" id="SSF54285">
    <property type="entry name" value="MoaD/ThiS"/>
    <property type="match status" value="1"/>
</dbReference>
<reference evidence="1 2" key="1">
    <citation type="submission" date="2018-03" db="EMBL/GenBank/DDBJ databases">
        <title>Genomic Encyclopedia of Type Strains, Phase III (KMG-III): the genomes of soil and plant-associated and newly described type strains.</title>
        <authorList>
            <person name="Whitman W."/>
        </authorList>
    </citation>
    <scope>NUCLEOTIDE SEQUENCE [LARGE SCALE GENOMIC DNA]</scope>
    <source>
        <strain evidence="1 2">CGMCC 1.9313</strain>
    </source>
</reference>
<evidence type="ECO:0000313" key="2">
    <source>
        <dbReference type="Proteomes" id="UP000238034"/>
    </source>
</evidence>
<organism evidence="1 2">
    <name type="scientific">Arcticibacter pallidicorallinus</name>
    <dbReference type="NCBI Taxonomy" id="1259464"/>
    <lineage>
        <taxon>Bacteria</taxon>
        <taxon>Pseudomonadati</taxon>
        <taxon>Bacteroidota</taxon>
        <taxon>Sphingobacteriia</taxon>
        <taxon>Sphingobacteriales</taxon>
        <taxon>Sphingobacteriaceae</taxon>
        <taxon>Arcticibacter</taxon>
    </lineage>
</organism>
<comment type="caution">
    <text evidence="1">The sequence shown here is derived from an EMBL/GenBank/DDBJ whole genome shotgun (WGS) entry which is preliminary data.</text>
</comment>
<dbReference type="InterPro" id="IPR012675">
    <property type="entry name" value="Beta-grasp_dom_sf"/>
</dbReference>